<evidence type="ECO:0000313" key="1">
    <source>
        <dbReference type="EMBL" id="PPQ96294.1"/>
    </source>
</evidence>
<sequence>MNLATILDDPSALKATGSGIPSFDEWIIIDGSHQRLPGRPPEFVMQLVRPQGSPHDPILEITCFLDPLWGYIVELIEFTLLESEKAGEKTTTKVEVISRVRWKDVTSLAPGVMALRSPLIEVPRLEFIQIEDDYRLQDFVRTRHL</sequence>
<accession>A0A409XZT9</accession>
<reference evidence="1 2" key="1">
    <citation type="journal article" date="2018" name="Evol. Lett.">
        <title>Horizontal gene cluster transfer increased hallucinogenic mushroom diversity.</title>
        <authorList>
            <person name="Reynolds H.T."/>
            <person name="Vijayakumar V."/>
            <person name="Gluck-Thaler E."/>
            <person name="Korotkin H.B."/>
            <person name="Matheny P.B."/>
            <person name="Slot J.C."/>
        </authorList>
    </citation>
    <scope>NUCLEOTIDE SEQUENCE [LARGE SCALE GENOMIC DNA]</scope>
    <source>
        <strain evidence="1 2">SRW20</strain>
    </source>
</reference>
<dbReference type="AlphaFoldDB" id="A0A409XZT9"/>
<gene>
    <name evidence="1" type="ORF">CVT26_005654</name>
</gene>
<dbReference type="EMBL" id="NHYE01001383">
    <property type="protein sequence ID" value="PPQ96294.1"/>
    <property type="molecule type" value="Genomic_DNA"/>
</dbReference>
<organism evidence="1 2">
    <name type="scientific">Gymnopilus dilepis</name>
    <dbReference type="NCBI Taxonomy" id="231916"/>
    <lineage>
        <taxon>Eukaryota</taxon>
        <taxon>Fungi</taxon>
        <taxon>Dikarya</taxon>
        <taxon>Basidiomycota</taxon>
        <taxon>Agaricomycotina</taxon>
        <taxon>Agaricomycetes</taxon>
        <taxon>Agaricomycetidae</taxon>
        <taxon>Agaricales</taxon>
        <taxon>Agaricineae</taxon>
        <taxon>Hymenogastraceae</taxon>
        <taxon>Gymnopilus</taxon>
    </lineage>
</organism>
<evidence type="ECO:0000313" key="2">
    <source>
        <dbReference type="Proteomes" id="UP000284706"/>
    </source>
</evidence>
<name>A0A409XZT9_9AGAR</name>
<proteinExistence type="predicted"/>
<dbReference type="InParanoid" id="A0A409XZT9"/>
<keyword evidence="2" id="KW-1185">Reference proteome</keyword>
<comment type="caution">
    <text evidence="1">The sequence shown here is derived from an EMBL/GenBank/DDBJ whole genome shotgun (WGS) entry which is preliminary data.</text>
</comment>
<protein>
    <submittedName>
        <fullName evidence="1">Uncharacterized protein</fullName>
    </submittedName>
</protein>
<dbReference type="Proteomes" id="UP000284706">
    <property type="component" value="Unassembled WGS sequence"/>
</dbReference>